<reference evidence="4 5" key="1">
    <citation type="submission" date="2015-04" db="EMBL/GenBank/DDBJ databases">
        <title>Complete genome sequence of Schizopora paradoxa KUC8140, a cosmopolitan wood degrader in East Asia.</title>
        <authorList>
            <consortium name="DOE Joint Genome Institute"/>
            <person name="Min B."/>
            <person name="Park H."/>
            <person name="Jang Y."/>
            <person name="Kim J.-J."/>
            <person name="Kim K.H."/>
            <person name="Pangilinan J."/>
            <person name="Lipzen A."/>
            <person name="Riley R."/>
            <person name="Grigoriev I.V."/>
            <person name="Spatafora J.W."/>
            <person name="Choi I.-G."/>
        </authorList>
    </citation>
    <scope>NUCLEOTIDE SEQUENCE [LARGE SCALE GENOMIC DNA]</scope>
    <source>
        <strain evidence="4 5">KUC8140</strain>
    </source>
</reference>
<proteinExistence type="predicted"/>
<dbReference type="CDD" id="cd14424">
    <property type="entry name" value="CUE_Cue1p_like"/>
    <property type="match status" value="1"/>
</dbReference>
<dbReference type="GO" id="GO:0043130">
    <property type="term" value="F:ubiquitin binding"/>
    <property type="evidence" value="ECO:0007669"/>
    <property type="project" value="InterPro"/>
</dbReference>
<dbReference type="EMBL" id="KQ085933">
    <property type="protein sequence ID" value="KLO15174.1"/>
    <property type="molecule type" value="Genomic_DNA"/>
</dbReference>
<dbReference type="FunCoup" id="A0A0H2RTK0">
    <property type="interactions" value="73"/>
</dbReference>
<dbReference type="AlphaFoldDB" id="A0A0H2RTK0"/>
<evidence type="ECO:0000313" key="5">
    <source>
        <dbReference type="Proteomes" id="UP000053477"/>
    </source>
</evidence>
<dbReference type="InParanoid" id="A0A0H2RTK0"/>
<keyword evidence="2" id="KW-0732">Signal</keyword>
<feature type="domain" description="CUE" evidence="3">
    <location>
        <begin position="44"/>
        <end position="86"/>
    </location>
</feature>
<accession>A0A0H2RTK0</accession>
<dbReference type="OrthoDB" id="3824970at2759"/>
<gene>
    <name evidence="4" type="ORF">SCHPADRAFT_276261</name>
</gene>
<feature type="chain" id="PRO_5005202118" description="CUE domain-containing protein" evidence="2">
    <location>
        <begin position="26"/>
        <end position="214"/>
    </location>
</feature>
<feature type="compositionally biased region" description="Low complexity" evidence="1">
    <location>
        <begin position="109"/>
        <end position="125"/>
    </location>
</feature>
<name>A0A0H2RTK0_9AGAM</name>
<feature type="compositionally biased region" description="Basic and acidic residues" evidence="1">
    <location>
        <begin position="165"/>
        <end position="184"/>
    </location>
</feature>
<evidence type="ECO:0000256" key="2">
    <source>
        <dbReference type="SAM" id="SignalP"/>
    </source>
</evidence>
<dbReference type="Proteomes" id="UP000053477">
    <property type="component" value="Unassembled WGS sequence"/>
</dbReference>
<evidence type="ECO:0000256" key="1">
    <source>
        <dbReference type="SAM" id="MobiDB-lite"/>
    </source>
</evidence>
<protein>
    <recommendedName>
        <fullName evidence="3">CUE domain-containing protein</fullName>
    </recommendedName>
</protein>
<feature type="region of interest" description="Disordered" evidence="1">
    <location>
        <begin position="105"/>
        <end position="184"/>
    </location>
</feature>
<dbReference type="InterPro" id="IPR003892">
    <property type="entry name" value="CUE"/>
</dbReference>
<feature type="compositionally biased region" description="Basic and acidic residues" evidence="1">
    <location>
        <begin position="130"/>
        <end position="148"/>
    </location>
</feature>
<dbReference type="STRING" id="27342.A0A0H2RTK0"/>
<feature type="signal peptide" evidence="2">
    <location>
        <begin position="1"/>
        <end position="25"/>
    </location>
</feature>
<evidence type="ECO:0000259" key="3">
    <source>
        <dbReference type="PROSITE" id="PS51140"/>
    </source>
</evidence>
<dbReference type="PROSITE" id="PS51140">
    <property type="entry name" value="CUE"/>
    <property type="match status" value="1"/>
</dbReference>
<keyword evidence="5" id="KW-1185">Reference proteome</keyword>
<dbReference type="SMART" id="SM00546">
    <property type="entry name" value="CUE"/>
    <property type="match status" value="1"/>
</dbReference>
<organism evidence="4 5">
    <name type="scientific">Schizopora paradoxa</name>
    <dbReference type="NCBI Taxonomy" id="27342"/>
    <lineage>
        <taxon>Eukaryota</taxon>
        <taxon>Fungi</taxon>
        <taxon>Dikarya</taxon>
        <taxon>Basidiomycota</taxon>
        <taxon>Agaricomycotina</taxon>
        <taxon>Agaricomycetes</taxon>
        <taxon>Hymenochaetales</taxon>
        <taxon>Schizoporaceae</taxon>
        <taxon>Schizopora</taxon>
    </lineage>
</organism>
<sequence length="214" mass="23843">MSEFVNVAVAVVVAVFIFRWATSSSETPEQRNIRTTLGFKPKNVTQDMIDTVTTMFPDMPVDNIRYDLLRTGNVEVTTNKIIERGYLDAPPASYFRIYPRADLQPQQGATATTTSTQTNAAASSSKLQNRKKDPSLIERFHLESRVSSEDVTTSESESKVITPEEVGKKSVWESNPEAREASLKERKAQMILAARRRLQEQSKKAPSPTATGSD</sequence>
<evidence type="ECO:0000313" key="4">
    <source>
        <dbReference type="EMBL" id="KLO15174.1"/>
    </source>
</evidence>
<dbReference type="Gene3D" id="1.10.8.10">
    <property type="entry name" value="DNA helicase RuvA subunit, C-terminal domain"/>
    <property type="match status" value="1"/>
</dbReference>
<dbReference type="Pfam" id="PF02845">
    <property type="entry name" value="CUE"/>
    <property type="match status" value="1"/>
</dbReference>